<accession>A0ABD2JLR9</accession>
<feature type="region of interest" description="Disordered" evidence="1">
    <location>
        <begin position="199"/>
        <end position="229"/>
    </location>
</feature>
<evidence type="ECO:0000313" key="2">
    <source>
        <dbReference type="EMBL" id="KAL3091507.1"/>
    </source>
</evidence>
<dbReference type="EMBL" id="JBICCN010000130">
    <property type="protein sequence ID" value="KAL3091507.1"/>
    <property type="molecule type" value="Genomic_DNA"/>
</dbReference>
<protein>
    <submittedName>
        <fullName evidence="2">Uncharacterized protein</fullName>
    </submittedName>
</protein>
<sequence length="229" mass="25730">MFCAIGNPIVLTTTLAKALKATLTVGGIAAYNGWRAFTKTNGILDGFSEQMKEKPHLFAPFFPLIFAIAGGEVLVEQDKFEMDYIFDLFERMTERDQLDKICFDGAEGEKNVIEKAEKNRTLFFFKVLNTPRTHSAKVTGKKTSPCKRPKMMARKTVKKWRDCWSFIHLLEMAPLLLSLRRRGIAVAAAVGTSKRMTAHAQCQSDRQEDEAVQEAQSDGQEQSANVEES</sequence>
<organism evidence="2 3">
    <name type="scientific">Heterodera schachtii</name>
    <name type="common">Sugarbeet cyst nematode worm</name>
    <name type="synonym">Tylenchus schachtii</name>
    <dbReference type="NCBI Taxonomy" id="97005"/>
    <lineage>
        <taxon>Eukaryota</taxon>
        <taxon>Metazoa</taxon>
        <taxon>Ecdysozoa</taxon>
        <taxon>Nematoda</taxon>
        <taxon>Chromadorea</taxon>
        <taxon>Rhabditida</taxon>
        <taxon>Tylenchina</taxon>
        <taxon>Tylenchomorpha</taxon>
        <taxon>Tylenchoidea</taxon>
        <taxon>Heteroderidae</taxon>
        <taxon>Heteroderinae</taxon>
        <taxon>Heterodera</taxon>
    </lineage>
</organism>
<reference evidence="2 3" key="1">
    <citation type="submission" date="2024-10" db="EMBL/GenBank/DDBJ databases">
        <authorList>
            <person name="Kim D."/>
        </authorList>
    </citation>
    <scope>NUCLEOTIDE SEQUENCE [LARGE SCALE GENOMIC DNA]</scope>
    <source>
        <strain evidence="2">Taebaek</strain>
    </source>
</reference>
<evidence type="ECO:0000256" key="1">
    <source>
        <dbReference type="SAM" id="MobiDB-lite"/>
    </source>
</evidence>
<dbReference type="AlphaFoldDB" id="A0ABD2JLR9"/>
<gene>
    <name evidence="2" type="ORF">niasHS_005077</name>
</gene>
<name>A0ABD2JLR9_HETSC</name>
<comment type="caution">
    <text evidence="2">The sequence shown here is derived from an EMBL/GenBank/DDBJ whole genome shotgun (WGS) entry which is preliminary data.</text>
</comment>
<dbReference type="Proteomes" id="UP001620645">
    <property type="component" value="Unassembled WGS sequence"/>
</dbReference>
<proteinExistence type="predicted"/>
<keyword evidence="3" id="KW-1185">Reference proteome</keyword>
<evidence type="ECO:0000313" key="3">
    <source>
        <dbReference type="Proteomes" id="UP001620645"/>
    </source>
</evidence>
<feature type="compositionally biased region" description="Polar residues" evidence="1">
    <location>
        <begin position="214"/>
        <end position="229"/>
    </location>
</feature>